<keyword evidence="2" id="KW-1185">Reference proteome</keyword>
<sequence>MNYYFLSYDRHNDEVDSEQLRRSLITTFLEAGCILDSNEETAIFINTSQSIEEIASLLTGYNDHMFYTLIVTQEKGYIYKNIEHQENFKSLVDEIYNKI</sequence>
<dbReference type="RefSeq" id="WP_106527530.1">
    <property type="nucleotide sequence ID" value="NZ_PYAW01000001.1"/>
</dbReference>
<name>A0A2P8HVX7_CHINA</name>
<reference evidence="1 2" key="1">
    <citation type="submission" date="2018-03" db="EMBL/GenBank/DDBJ databases">
        <title>Genomic Encyclopedia of Archaeal and Bacterial Type Strains, Phase II (KMG-II): from individual species to whole genera.</title>
        <authorList>
            <person name="Goeker M."/>
        </authorList>
    </citation>
    <scope>NUCLEOTIDE SEQUENCE [LARGE SCALE GENOMIC DNA]</scope>
    <source>
        <strain evidence="1 2">DSM 24859</strain>
    </source>
</reference>
<dbReference type="AlphaFoldDB" id="A0A2P8HVX7"/>
<protein>
    <submittedName>
        <fullName evidence="1">Uncharacterized protein</fullName>
    </submittedName>
</protein>
<dbReference type="EMBL" id="PYAW01000001">
    <property type="protein sequence ID" value="PSL50383.1"/>
    <property type="molecule type" value="Genomic_DNA"/>
</dbReference>
<accession>A0A2P8HVX7</accession>
<dbReference type="Proteomes" id="UP000240971">
    <property type="component" value="Unassembled WGS sequence"/>
</dbReference>
<comment type="caution">
    <text evidence="1">The sequence shown here is derived from an EMBL/GenBank/DDBJ whole genome shotgun (WGS) entry which is preliminary data.</text>
</comment>
<evidence type="ECO:0000313" key="2">
    <source>
        <dbReference type="Proteomes" id="UP000240971"/>
    </source>
</evidence>
<gene>
    <name evidence="1" type="ORF">CLV51_1011728</name>
</gene>
<proteinExistence type="predicted"/>
<evidence type="ECO:0000313" key="1">
    <source>
        <dbReference type="EMBL" id="PSL50383.1"/>
    </source>
</evidence>
<organism evidence="1 2">
    <name type="scientific">Chitinophaga niastensis</name>
    <dbReference type="NCBI Taxonomy" id="536980"/>
    <lineage>
        <taxon>Bacteria</taxon>
        <taxon>Pseudomonadati</taxon>
        <taxon>Bacteroidota</taxon>
        <taxon>Chitinophagia</taxon>
        <taxon>Chitinophagales</taxon>
        <taxon>Chitinophagaceae</taxon>
        <taxon>Chitinophaga</taxon>
    </lineage>
</organism>